<dbReference type="AlphaFoldDB" id="L1IJQ3"/>
<evidence type="ECO:0000313" key="3">
    <source>
        <dbReference type="EnsemblProtists" id="EKX36159"/>
    </source>
</evidence>
<dbReference type="EnsemblProtists" id="EKX36159">
    <property type="protein sequence ID" value="EKX36159"/>
    <property type="gene ID" value="GUITHDRAFT_145976"/>
</dbReference>
<organism evidence="2">
    <name type="scientific">Guillardia theta (strain CCMP2712)</name>
    <name type="common">Cryptophyte</name>
    <dbReference type="NCBI Taxonomy" id="905079"/>
    <lineage>
        <taxon>Eukaryota</taxon>
        <taxon>Cryptophyceae</taxon>
        <taxon>Pyrenomonadales</taxon>
        <taxon>Geminigeraceae</taxon>
        <taxon>Guillardia</taxon>
    </lineage>
</organism>
<dbReference type="KEGG" id="gtt:GUITHDRAFT_145976"/>
<proteinExistence type="predicted"/>
<dbReference type="GeneID" id="17292913"/>
<reference evidence="3" key="3">
    <citation type="submission" date="2015-06" db="UniProtKB">
        <authorList>
            <consortium name="EnsemblProtists"/>
        </authorList>
    </citation>
    <scope>IDENTIFICATION</scope>
</reference>
<gene>
    <name evidence="2" type="ORF">GUITHDRAFT_145976</name>
</gene>
<evidence type="ECO:0000313" key="2">
    <source>
        <dbReference type="EMBL" id="EKX36159.1"/>
    </source>
</evidence>
<dbReference type="HOGENOM" id="CLU_1296507_0_0_1"/>
<sequence length="213" mass="23605">MNQAAAEAFLLLATVLLFLPLPISSLSTFTSSLAFPSCHCNVNKPLQYVLYMSDDAIKKRLSRWDSGVQGISLGKWRNIPISDLSNTCDTHVVFSRSVDYHVPVTPPAFLKPFVGNIQAFQHKDQDLLDCTSSDRFVMNENAVISNLPVVSSITVSVVTPVVSGASPTANITVIHQDLPWYMQMVSPDIHTEILRRTEDLWRITVADICRCAV</sequence>
<dbReference type="RefSeq" id="XP_005823139.1">
    <property type="nucleotide sequence ID" value="XM_005823082.1"/>
</dbReference>
<protein>
    <submittedName>
        <fullName evidence="2 3">Uncharacterized protein</fullName>
    </submittedName>
</protein>
<evidence type="ECO:0000313" key="4">
    <source>
        <dbReference type="Proteomes" id="UP000011087"/>
    </source>
</evidence>
<feature type="signal peptide" evidence="1">
    <location>
        <begin position="1"/>
        <end position="25"/>
    </location>
</feature>
<name>L1IJQ3_GUITC</name>
<accession>L1IJQ3</accession>
<evidence type="ECO:0000256" key="1">
    <source>
        <dbReference type="SAM" id="SignalP"/>
    </source>
</evidence>
<dbReference type="Proteomes" id="UP000011087">
    <property type="component" value="Unassembled WGS sequence"/>
</dbReference>
<keyword evidence="1" id="KW-0732">Signal</keyword>
<keyword evidence="4" id="KW-1185">Reference proteome</keyword>
<feature type="chain" id="PRO_5008770154" evidence="1">
    <location>
        <begin position="26"/>
        <end position="213"/>
    </location>
</feature>
<reference evidence="4" key="2">
    <citation type="submission" date="2012-11" db="EMBL/GenBank/DDBJ databases">
        <authorList>
            <person name="Kuo A."/>
            <person name="Curtis B.A."/>
            <person name="Tanifuji G."/>
            <person name="Burki F."/>
            <person name="Gruber A."/>
            <person name="Irimia M."/>
            <person name="Maruyama S."/>
            <person name="Arias M.C."/>
            <person name="Ball S.G."/>
            <person name="Gile G.H."/>
            <person name="Hirakawa Y."/>
            <person name="Hopkins J.F."/>
            <person name="Rensing S.A."/>
            <person name="Schmutz J."/>
            <person name="Symeonidi A."/>
            <person name="Elias M."/>
            <person name="Eveleigh R.J."/>
            <person name="Herman E.K."/>
            <person name="Klute M.J."/>
            <person name="Nakayama T."/>
            <person name="Obornik M."/>
            <person name="Reyes-Prieto A."/>
            <person name="Armbrust E.V."/>
            <person name="Aves S.J."/>
            <person name="Beiko R.G."/>
            <person name="Coutinho P."/>
            <person name="Dacks J.B."/>
            <person name="Durnford D.G."/>
            <person name="Fast N.M."/>
            <person name="Green B.R."/>
            <person name="Grisdale C."/>
            <person name="Hempe F."/>
            <person name="Henrissat B."/>
            <person name="Hoppner M.P."/>
            <person name="Ishida K.-I."/>
            <person name="Kim E."/>
            <person name="Koreny L."/>
            <person name="Kroth P.G."/>
            <person name="Liu Y."/>
            <person name="Malik S.-B."/>
            <person name="Maier U.G."/>
            <person name="McRose D."/>
            <person name="Mock T."/>
            <person name="Neilson J.A."/>
            <person name="Onodera N.T."/>
            <person name="Poole A.M."/>
            <person name="Pritham E.J."/>
            <person name="Richards T.A."/>
            <person name="Rocap G."/>
            <person name="Roy S.W."/>
            <person name="Sarai C."/>
            <person name="Schaack S."/>
            <person name="Shirato S."/>
            <person name="Slamovits C.H."/>
            <person name="Spencer D.F."/>
            <person name="Suzuki S."/>
            <person name="Worden A.Z."/>
            <person name="Zauner S."/>
            <person name="Barry K."/>
            <person name="Bell C."/>
            <person name="Bharti A.K."/>
            <person name="Crow J.A."/>
            <person name="Grimwood J."/>
            <person name="Kramer R."/>
            <person name="Lindquist E."/>
            <person name="Lucas S."/>
            <person name="Salamov A."/>
            <person name="McFadden G.I."/>
            <person name="Lane C.E."/>
            <person name="Keeling P.J."/>
            <person name="Gray M.W."/>
            <person name="Grigoriev I.V."/>
            <person name="Archibald J.M."/>
        </authorList>
    </citation>
    <scope>NUCLEOTIDE SEQUENCE</scope>
    <source>
        <strain evidence="4">CCMP2712</strain>
    </source>
</reference>
<dbReference type="PaxDb" id="55529-EKX36159"/>
<reference evidence="2 4" key="1">
    <citation type="journal article" date="2012" name="Nature">
        <title>Algal genomes reveal evolutionary mosaicism and the fate of nucleomorphs.</title>
        <authorList>
            <consortium name="DOE Joint Genome Institute"/>
            <person name="Curtis B.A."/>
            <person name="Tanifuji G."/>
            <person name="Burki F."/>
            <person name="Gruber A."/>
            <person name="Irimia M."/>
            <person name="Maruyama S."/>
            <person name="Arias M.C."/>
            <person name="Ball S.G."/>
            <person name="Gile G.H."/>
            <person name="Hirakawa Y."/>
            <person name="Hopkins J.F."/>
            <person name="Kuo A."/>
            <person name="Rensing S.A."/>
            <person name="Schmutz J."/>
            <person name="Symeonidi A."/>
            <person name="Elias M."/>
            <person name="Eveleigh R.J."/>
            <person name="Herman E.K."/>
            <person name="Klute M.J."/>
            <person name="Nakayama T."/>
            <person name="Obornik M."/>
            <person name="Reyes-Prieto A."/>
            <person name="Armbrust E.V."/>
            <person name="Aves S.J."/>
            <person name="Beiko R.G."/>
            <person name="Coutinho P."/>
            <person name="Dacks J.B."/>
            <person name="Durnford D.G."/>
            <person name="Fast N.M."/>
            <person name="Green B.R."/>
            <person name="Grisdale C.J."/>
            <person name="Hempel F."/>
            <person name="Henrissat B."/>
            <person name="Hoppner M.P."/>
            <person name="Ishida K."/>
            <person name="Kim E."/>
            <person name="Koreny L."/>
            <person name="Kroth P.G."/>
            <person name="Liu Y."/>
            <person name="Malik S.B."/>
            <person name="Maier U.G."/>
            <person name="McRose D."/>
            <person name="Mock T."/>
            <person name="Neilson J.A."/>
            <person name="Onodera N.T."/>
            <person name="Poole A.M."/>
            <person name="Pritham E.J."/>
            <person name="Richards T.A."/>
            <person name="Rocap G."/>
            <person name="Roy S.W."/>
            <person name="Sarai C."/>
            <person name="Schaack S."/>
            <person name="Shirato S."/>
            <person name="Slamovits C.H."/>
            <person name="Spencer D.F."/>
            <person name="Suzuki S."/>
            <person name="Worden A.Z."/>
            <person name="Zauner S."/>
            <person name="Barry K."/>
            <person name="Bell C."/>
            <person name="Bharti A.K."/>
            <person name="Crow J.A."/>
            <person name="Grimwood J."/>
            <person name="Kramer R."/>
            <person name="Lindquist E."/>
            <person name="Lucas S."/>
            <person name="Salamov A."/>
            <person name="McFadden G.I."/>
            <person name="Lane C.E."/>
            <person name="Keeling P.J."/>
            <person name="Gray M.W."/>
            <person name="Grigoriev I.V."/>
            <person name="Archibald J.M."/>
        </authorList>
    </citation>
    <scope>NUCLEOTIDE SEQUENCE</scope>
    <source>
        <strain evidence="2 4">CCMP2712</strain>
    </source>
</reference>
<dbReference type="EMBL" id="JH993078">
    <property type="protein sequence ID" value="EKX36159.1"/>
    <property type="molecule type" value="Genomic_DNA"/>
</dbReference>